<keyword evidence="1" id="KW-1133">Transmembrane helix</keyword>
<evidence type="ECO:0000259" key="2">
    <source>
        <dbReference type="Pfam" id="PF20153"/>
    </source>
</evidence>
<sequence length="930" mass="103700">MPHEHDTTHGAELSGWDAYRCKPSTPLQARFAGQNTTIAGERPSKIKPLGNQWGAANEEWVDCNVASREHDKNITENWNKEMDNQLLFASLFSGIVSGFLLSATDFVRTDKYDSLHAKLSSIAVNVLWFASLIISLNSVLCAILVKQWLAEYAWEHDGHTVLPPRINFAVRHLRFERLHLSNMPIFIDYLPLQMIVGVGLFYAGLLAFMWYLNPIVAGIGTGLIVASISIFFVTTYLPATDPLSPYQSIQAWIVRRAGEYIKAKLPGKKRQALRKEEDRVVPDGWVDHALMEVTADLDAKYEKAGLLWLQGSLATWQPDLVKQSFGAALSLPQVVRAQTLIALCLEYVPKAGLESDDIRVMTDIAVRFGNTGKEKMFGPVYAALYGHLAILVESSYEPTAARPPSSETLLDTTRVLLILLQHPEWIQEEKAEGWSLMFSLVKSAVFLEIPYERRRVLSKRIFSTFLAHALAQDAWRDEDMGIPHKRPFGSKRFTDAQVQAMFFPKQWTTAPFSNTRNSYFEEELWILTTSCSLFGYLNFDPPDDALKHQEAIKSCLHTMLEYLQGEAKNGVYGHLQNAMKLWTRILSQQTESGSYTIQTLLGGEDDDSEGVGKALQEVLSALANIVAEDPNSQNLSARLWSLRLLSGNAQVIHELFEDENLTIEPSEALKPIGPSKGLAAGIHFLEADEVLQVGETMLAAFPPAPWKPADLDYNYQHALITCFLFHIVSCNDHAHHSDLEVAKTIADLLVHDDGTIGQLSESKQKHLESALALSLGRFANAFKTWQGDSAPPASDVTATRTVVLEAVVKESSKDRPAVFLALGSAALALLAPWTQSQVNEYPAMQRTLDAMASFLNRVDVRGVNRQRQPWIVQCLESIRDSFRGNPSAWTSAPSSSLANFIASLRERCGFSGWSDMERKALVDVLRESRT</sequence>
<gene>
    <name evidence="3" type="ORF">D9611_004119</name>
</gene>
<dbReference type="Proteomes" id="UP000541558">
    <property type="component" value="Unassembled WGS sequence"/>
</dbReference>
<reference evidence="3 4" key="1">
    <citation type="journal article" date="2020" name="ISME J.">
        <title>Uncovering the hidden diversity of litter-decomposition mechanisms in mushroom-forming fungi.</title>
        <authorList>
            <person name="Floudas D."/>
            <person name="Bentzer J."/>
            <person name="Ahren D."/>
            <person name="Johansson T."/>
            <person name="Persson P."/>
            <person name="Tunlid A."/>
        </authorList>
    </citation>
    <scope>NUCLEOTIDE SEQUENCE [LARGE SCALE GENOMIC DNA]</scope>
    <source>
        <strain evidence="3 4">CBS 175.51</strain>
    </source>
</reference>
<proteinExistence type="predicted"/>
<feature type="transmembrane region" description="Helical" evidence="1">
    <location>
        <begin position="219"/>
        <end position="239"/>
    </location>
</feature>
<organism evidence="3 4">
    <name type="scientific">Ephemerocybe angulata</name>
    <dbReference type="NCBI Taxonomy" id="980116"/>
    <lineage>
        <taxon>Eukaryota</taxon>
        <taxon>Fungi</taxon>
        <taxon>Dikarya</taxon>
        <taxon>Basidiomycota</taxon>
        <taxon>Agaricomycotina</taxon>
        <taxon>Agaricomycetes</taxon>
        <taxon>Agaricomycetidae</taxon>
        <taxon>Agaricales</taxon>
        <taxon>Agaricineae</taxon>
        <taxon>Psathyrellaceae</taxon>
        <taxon>Ephemerocybe</taxon>
    </lineage>
</organism>
<evidence type="ECO:0000256" key="1">
    <source>
        <dbReference type="SAM" id="Phobius"/>
    </source>
</evidence>
<keyword evidence="1" id="KW-0812">Transmembrane</keyword>
<dbReference type="EMBL" id="JAACJK010000164">
    <property type="protein sequence ID" value="KAF5324930.1"/>
    <property type="molecule type" value="Genomic_DNA"/>
</dbReference>
<feature type="transmembrane region" description="Helical" evidence="1">
    <location>
        <begin position="119"/>
        <end position="145"/>
    </location>
</feature>
<evidence type="ECO:0000313" key="3">
    <source>
        <dbReference type="EMBL" id="KAF5324930.1"/>
    </source>
</evidence>
<comment type="caution">
    <text evidence="3">The sequence shown here is derived from an EMBL/GenBank/DDBJ whole genome shotgun (WGS) entry which is preliminary data.</text>
</comment>
<feature type="transmembrane region" description="Helical" evidence="1">
    <location>
        <begin position="190"/>
        <end position="212"/>
    </location>
</feature>
<accession>A0A8H5BKJ5</accession>
<feature type="transmembrane region" description="Helical" evidence="1">
    <location>
        <begin position="86"/>
        <end position="107"/>
    </location>
</feature>
<dbReference type="Pfam" id="PF20153">
    <property type="entry name" value="DUF6535"/>
    <property type="match status" value="1"/>
</dbReference>
<dbReference type="OrthoDB" id="2756178at2759"/>
<keyword evidence="4" id="KW-1185">Reference proteome</keyword>
<dbReference type="InterPro" id="IPR045338">
    <property type="entry name" value="DUF6535"/>
</dbReference>
<name>A0A8H5BKJ5_9AGAR</name>
<feature type="domain" description="DUF6535" evidence="2">
    <location>
        <begin position="60"/>
        <end position="210"/>
    </location>
</feature>
<protein>
    <recommendedName>
        <fullName evidence="2">DUF6535 domain-containing protein</fullName>
    </recommendedName>
</protein>
<keyword evidence="1" id="KW-0472">Membrane</keyword>
<evidence type="ECO:0000313" key="4">
    <source>
        <dbReference type="Proteomes" id="UP000541558"/>
    </source>
</evidence>
<dbReference type="AlphaFoldDB" id="A0A8H5BKJ5"/>